<dbReference type="EMBL" id="CP003360">
    <property type="protein sequence ID" value="AFM23326.1"/>
    <property type="molecule type" value="Genomic_DNA"/>
</dbReference>
<proteinExistence type="predicted"/>
<evidence type="ECO:0000313" key="2">
    <source>
        <dbReference type="Proteomes" id="UP000006055"/>
    </source>
</evidence>
<organism evidence="1 2">
    <name type="scientific">Desulfomonile tiedjei (strain ATCC 49306 / DSM 6799 / DCB-1)</name>
    <dbReference type="NCBI Taxonomy" id="706587"/>
    <lineage>
        <taxon>Bacteria</taxon>
        <taxon>Pseudomonadati</taxon>
        <taxon>Thermodesulfobacteriota</taxon>
        <taxon>Desulfomonilia</taxon>
        <taxon>Desulfomonilales</taxon>
        <taxon>Desulfomonilaceae</taxon>
        <taxon>Desulfomonile</taxon>
    </lineage>
</organism>
<name>I4C185_DESTA</name>
<protein>
    <submittedName>
        <fullName evidence="1">Uncharacterized protein</fullName>
    </submittedName>
</protein>
<dbReference type="HOGENOM" id="CLU_3042786_0_0_7"/>
<dbReference type="Proteomes" id="UP000006055">
    <property type="component" value="Chromosome"/>
</dbReference>
<reference evidence="2" key="1">
    <citation type="submission" date="2012-06" db="EMBL/GenBank/DDBJ databases">
        <title>Complete sequence of chromosome of Desulfomonile tiedjei DSM 6799.</title>
        <authorList>
            <person name="Lucas S."/>
            <person name="Copeland A."/>
            <person name="Lapidus A."/>
            <person name="Glavina del Rio T."/>
            <person name="Dalin E."/>
            <person name="Tice H."/>
            <person name="Bruce D."/>
            <person name="Goodwin L."/>
            <person name="Pitluck S."/>
            <person name="Peters L."/>
            <person name="Ovchinnikova G."/>
            <person name="Zeytun A."/>
            <person name="Lu M."/>
            <person name="Kyrpides N."/>
            <person name="Mavromatis K."/>
            <person name="Ivanova N."/>
            <person name="Brettin T."/>
            <person name="Detter J.C."/>
            <person name="Han C."/>
            <person name="Larimer F."/>
            <person name="Land M."/>
            <person name="Hauser L."/>
            <person name="Markowitz V."/>
            <person name="Cheng J.-F."/>
            <person name="Hugenholtz P."/>
            <person name="Woyke T."/>
            <person name="Wu D."/>
            <person name="Spring S."/>
            <person name="Schroeder M."/>
            <person name="Brambilla E."/>
            <person name="Klenk H.-P."/>
            <person name="Eisen J.A."/>
        </authorList>
    </citation>
    <scope>NUCLEOTIDE SEQUENCE [LARGE SCALE GENOMIC DNA]</scope>
    <source>
        <strain evidence="2">ATCC 49306 / DSM 6799 / DCB-1</strain>
    </source>
</reference>
<evidence type="ECO:0000313" key="1">
    <source>
        <dbReference type="EMBL" id="AFM23326.1"/>
    </source>
</evidence>
<dbReference type="AlphaFoldDB" id="I4C185"/>
<dbReference type="RefSeq" id="WP_014808482.1">
    <property type="nucleotide sequence ID" value="NC_018025.1"/>
</dbReference>
<dbReference type="KEGG" id="dti:Desti_0597"/>
<accession>I4C185</accession>
<sequence length="54" mass="5927">MKAAGDYMTLDLDTKIAPNVNKLVGKRKKDSFVNPTIIQLATALRIRPSKIITG</sequence>
<keyword evidence="2" id="KW-1185">Reference proteome</keyword>
<gene>
    <name evidence="1" type="ordered locus">Desti_0597</name>
</gene>